<dbReference type="EMBL" id="DF846513">
    <property type="protein sequence ID" value="GAT50476.1"/>
    <property type="molecule type" value="Genomic_DNA"/>
</dbReference>
<organism evidence="2 3">
    <name type="scientific">Mycena chlorophos</name>
    <name type="common">Agaric fungus</name>
    <name type="synonym">Agaricus chlorophos</name>
    <dbReference type="NCBI Taxonomy" id="658473"/>
    <lineage>
        <taxon>Eukaryota</taxon>
        <taxon>Fungi</taxon>
        <taxon>Dikarya</taxon>
        <taxon>Basidiomycota</taxon>
        <taxon>Agaricomycotina</taxon>
        <taxon>Agaricomycetes</taxon>
        <taxon>Agaricomycetidae</taxon>
        <taxon>Agaricales</taxon>
        <taxon>Marasmiineae</taxon>
        <taxon>Mycenaceae</taxon>
        <taxon>Mycena</taxon>
    </lineage>
</organism>
<proteinExistence type="predicted"/>
<evidence type="ECO:0000256" key="1">
    <source>
        <dbReference type="SAM" id="MobiDB-lite"/>
    </source>
</evidence>
<protein>
    <recommendedName>
        <fullName evidence="4">Defective in cullin neddylation protein</fullName>
    </recommendedName>
</protein>
<evidence type="ECO:0008006" key="4">
    <source>
        <dbReference type="Google" id="ProtNLM"/>
    </source>
</evidence>
<accession>A0ABQ0LHG0</accession>
<feature type="region of interest" description="Disordered" evidence="1">
    <location>
        <begin position="28"/>
        <end position="81"/>
    </location>
</feature>
<dbReference type="Proteomes" id="UP000815677">
    <property type="component" value="Unassembled WGS sequence"/>
</dbReference>
<name>A0ABQ0LHG0_MYCCL</name>
<feature type="region of interest" description="Disordered" evidence="1">
    <location>
        <begin position="1"/>
        <end position="20"/>
    </location>
</feature>
<sequence>MFTKEKRKAQTAVQSTLKKLRTLPHSTLKLATMGGSPRSQQLRSWVHAASADLSNHAAPLQHNDPDPSSDNAPEPPTRKEIAQSRADAINKATRAAEPLSISEFLVLYNQLSDTGNIATHEDNAFICLVRGYGWVDAGALAAQEHWRAALASHVPVTRNAHFLASIIHLYTNTTETLANNTASWISQWNAHIETLAAETTTFSYACHIVQAIASIEFAFTWSELQDEDRAALLQSIAKPQVAPR</sequence>
<gene>
    <name evidence="2" type="ORF">MCHLO_07718</name>
</gene>
<evidence type="ECO:0000313" key="2">
    <source>
        <dbReference type="EMBL" id="GAT50476.1"/>
    </source>
</evidence>
<keyword evidence="3" id="KW-1185">Reference proteome</keyword>
<reference evidence="2" key="1">
    <citation type="submission" date="2014-09" db="EMBL/GenBank/DDBJ databases">
        <title>Genome sequence of the luminous mushroom Mycena chlorophos for searching fungal bioluminescence genes.</title>
        <authorList>
            <person name="Tanaka Y."/>
            <person name="Kasuga D."/>
            <person name="Oba Y."/>
            <person name="Hase S."/>
            <person name="Sato K."/>
            <person name="Oba Y."/>
            <person name="Sakakibara Y."/>
        </authorList>
    </citation>
    <scope>NUCLEOTIDE SEQUENCE</scope>
</reference>
<evidence type="ECO:0000313" key="3">
    <source>
        <dbReference type="Proteomes" id="UP000815677"/>
    </source>
</evidence>